<feature type="compositionally biased region" description="Polar residues" evidence="1">
    <location>
        <begin position="473"/>
        <end position="493"/>
    </location>
</feature>
<gene>
    <name evidence="5" type="ORF">RDB_LOCUS166739</name>
    <name evidence="4" type="ORF">RDB_LOCUS74847</name>
</gene>
<dbReference type="EMBL" id="CAJMWY010004306">
    <property type="protein sequence ID" value="CAE6527266.1"/>
    <property type="molecule type" value="Genomic_DNA"/>
</dbReference>
<keyword evidence="2" id="KW-0812">Transmembrane</keyword>
<keyword evidence="3" id="KW-0732">Signal</keyword>
<feature type="region of interest" description="Disordered" evidence="1">
    <location>
        <begin position="250"/>
        <end position="272"/>
    </location>
</feature>
<feature type="transmembrane region" description="Helical" evidence="2">
    <location>
        <begin position="77"/>
        <end position="98"/>
    </location>
</feature>
<dbReference type="OrthoDB" id="6509975at2759"/>
<organism evidence="4 6">
    <name type="scientific">Rhizoctonia solani</name>
    <dbReference type="NCBI Taxonomy" id="456999"/>
    <lineage>
        <taxon>Eukaryota</taxon>
        <taxon>Fungi</taxon>
        <taxon>Dikarya</taxon>
        <taxon>Basidiomycota</taxon>
        <taxon>Agaricomycotina</taxon>
        <taxon>Agaricomycetes</taxon>
        <taxon>Cantharellales</taxon>
        <taxon>Ceratobasidiaceae</taxon>
        <taxon>Rhizoctonia</taxon>
    </lineage>
</organism>
<evidence type="ECO:0000313" key="4">
    <source>
        <dbReference type="EMBL" id="CAE6454440.1"/>
    </source>
</evidence>
<feature type="compositionally biased region" description="Low complexity" evidence="1">
    <location>
        <begin position="214"/>
        <end position="230"/>
    </location>
</feature>
<feature type="chain" id="PRO_5036265439" description="MARVEL domain-containing protein" evidence="3">
    <location>
        <begin position="24"/>
        <end position="677"/>
    </location>
</feature>
<feature type="compositionally biased region" description="Low complexity" evidence="1">
    <location>
        <begin position="326"/>
        <end position="342"/>
    </location>
</feature>
<keyword evidence="2" id="KW-0472">Membrane</keyword>
<feature type="region of interest" description="Disordered" evidence="1">
    <location>
        <begin position="212"/>
        <end position="232"/>
    </location>
</feature>
<proteinExistence type="predicted"/>
<keyword evidence="2" id="KW-1133">Transmembrane helix</keyword>
<evidence type="ECO:0000313" key="5">
    <source>
        <dbReference type="EMBL" id="CAE6527266.1"/>
    </source>
</evidence>
<feature type="region of interest" description="Disordered" evidence="1">
    <location>
        <begin position="414"/>
        <end position="447"/>
    </location>
</feature>
<feature type="region of interest" description="Disordered" evidence="1">
    <location>
        <begin position="470"/>
        <end position="523"/>
    </location>
</feature>
<dbReference type="Proteomes" id="UP000663861">
    <property type="component" value="Unassembled WGS sequence"/>
</dbReference>
<feature type="signal peptide" evidence="3">
    <location>
        <begin position="1"/>
        <end position="23"/>
    </location>
</feature>
<feature type="transmembrane region" description="Helical" evidence="2">
    <location>
        <begin position="43"/>
        <end position="65"/>
    </location>
</feature>
<dbReference type="Proteomes" id="UP000663888">
    <property type="component" value="Unassembled WGS sequence"/>
</dbReference>
<protein>
    <recommendedName>
        <fullName evidence="7">MARVEL domain-containing protein</fullName>
    </recommendedName>
</protein>
<feature type="region of interest" description="Disordered" evidence="1">
    <location>
        <begin position="609"/>
        <end position="677"/>
    </location>
</feature>
<feature type="compositionally biased region" description="Polar residues" evidence="1">
    <location>
        <begin position="510"/>
        <end position="519"/>
    </location>
</feature>
<evidence type="ECO:0000256" key="3">
    <source>
        <dbReference type="SAM" id="SignalP"/>
    </source>
</evidence>
<evidence type="ECO:0000313" key="6">
    <source>
        <dbReference type="Proteomes" id="UP000663888"/>
    </source>
</evidence>
<evidence type="ECO:0000256" key="1">
    <source>
        <dbReference type="SAM" id="MobiDB-lite"/>
    </source>
</evidence>
<feature type="region of interest" description="Disordered" evidence="1">
    <location>
        <begin position="287"/>
        <end position="356"/>
    </location>
</feature>
<comment type="caution">
    <text evidence="4">The sequence shown here is derived from an EMBL/GenBank/DDBJ whole genome shotgun (WGS) entry which is preliminary data.</text>
</comment>
<reference evidence="4" key="1">
    <citation type="submission" date="2021-01" db="EMBL/GenBank/DDBJ databases">
        <authorList>
            <person name="Kaushik A."/>
        </authorList>
    </citation>
    <scope>NUCLEOTIDE SEQUENCE</scope>
    <source>
        <strain evidence="4">AG4-R118</strain>
        <strain evidence="5">AG4-RS23</strain>
    </source>
</reference>
<evidence type="ECO:0008006" key="7">
    <source>
        <dbReference type="Google" id="ProtNLM"/>
    </source>
</evidence>
<dbReference type="EMBL" id="CAJMWX010001046">
    <property type="protein sequence ID" value="CAE6454440.1"/>
    <property type="molecule type" value="Genomic_DNA"/>
</dbReference>
<feature type="compositionally biased region" description="Low complexity" evidence="1">
    <location>
        <begin position="666"/>
        <end position="677"/>
    </location>
</feature>
<name>A0A8H3BDG8_9AGAM</name>
<sequence length="677" mass="72711">MFHGFGLRFVALLLVSLCQGVLSLLSVANIAIANLPGSSTTLPILVVATNAPLSIAITVIIVLDYMKRSPLGVLNEVVLCAAAGLVDLISAVTILFFSMGDTICKARSSIAFWNACGAHFAVIALLWTTTFLLISYAICLACMAKRYSQLHPLDKDSVWKKKVKQIRWNRTSYSPKNPPGRRLRKQGPLDIESLRRVIVDKESQSFTRQMGYVSSTPLPTTPSRSISRPPGLDSPVAFAERMGYFRRDAQGDYVPSTPTLRRGLPPTDLQRVSPEGVERGAIFHMQTPGITGSRRPSFPELPKPSPPKDAFRGTLPPAQGPVDIVSRSWSSSYSATNSSGSSPGFAGLGAGPEPQKDSLRASVLVPLALPQNRGTNPQNRGPIQVPRDNTFFGGQQRTLHIPAPLFSSGAHLLGPPRRSLQPVQPLALPASPRSGKPTGDEFSYPRKYSLPQSSLATTASTMAAPVVPYRPASLSSPQNRPRAGSASTPTTLTRPELLQPTLASLPPATLSPSTKQRVSNHAYPLPLPPLSTYPIKSVAAFARPTQGHPGPELSYSIDERAQGGVQATKDRPLSTISTISCYSASSASHGPQPVREYILSFSSPTQAEDLAADKSLQRSDSTISRHSSKSRKAPTVTRSTSRHGPASQTLWGGTGNGPVRRSLASQFQRPQIQQVVQ</sequence>
<accession>A0A8H3BDG8</accession>
<feature type="transmembrane region" description="Helical" evidence="2">
    <location>
        <begin position="118"/>
        <end position="143"/>
    </location>
</feature>
<evidence type="ECO:0000256" key="2">
    <source>
        <dbReference type="SAM" id="Phobius"/>
    </source>
</evidence>
<dbReference type="AlphaFoldDB" id="A0A8H3BDG8"/>